<reference evidence="4" key="1">
    <citation type="submission" date="2021-02" db="EMBL/GenBank/DDBJ databases">
        <authorList>
            <person name="Nowell W R."/>
        </authorList>
    </citation>
    <scope>NUCLEOTIDE SEQUENCE</scope>
</reference>
<dbReference type="Proteomes" id="UP000663844">
    <property type="component" value="Unassembled WGS sequence"/>
</dbReference>
<evidence type="ECO:0000313" key="2">
    <source>
        <dbReference type="EMBL" id="CAF0789178.1"/>
    </source>
</evidence>
<evidence type="ECO:0000313" key="5">
    <source>
        <dbReference type="EMBL" id="CAF3972816.1"/>
    </source>
</evidence>
<name>A0A818IZM5_9BILA</name>
<protein>
    <submittedName>
        <fullName evidence="4">Uncharacterized protein</fullName>
    </submittedName>
</protein>
<organism evidence="4 6">
    <name type="scientific">Adineta steineri</name>
    <dbReference type="NCBI Taxonomy" id="433720"/>
    <lineage>
        <taxon>Eukaryota</taxon>
        <taxon>Metazoa</taxon>
        <taxon>Spiralia</taxon>
        <taxon>Gnathifera</taxon>
        <taxon>Rotifera</taxon>
        <taxon>Eurotatoria</taxon>
        <taxon>Bdelloidea</taxon>
        <taxon>Adinetida</taxon>
        <taxon>Adinetidae</taxon>
        <taxon>Adineta</taxon>
    </lineage>
</organism>
<evidence type="ECO:0000256" key="1">
    <source>
        <dbReference type="SAM" id="SignalP"/>
    </source>
</evidence>
<evidence type="ECO:0000313" key="6">
    <source>
        <dbReference type="Proteomes" id="UP000663881"/>
    </source>
</evidence>
<dbReference type="EMBL" id="CAJNOG010000026">
    <property type="protein sequence ID" value="CAF0789178.1"/>
    <property type="molecule type" value="Genomic_DNA"/>
</dbReference>
<evidence type="ECO:0000313" key="4">
    <source>
        <dbReference type="EMBL" id="CAF3530069.1"/>
    </source>
</evidence>
<dbReference type="Proteomes" id="UP000663891">
    <property type="component" value="Unassembled WGS sequence"/>
</dbReference>
<sequence>MQFQSTLITIILFLTIQNALAVDDIFSDEKLGFPDTCETGHVTGDWKECASRLSTLIWDAHTWYDNQPISICKIKCSRVLKGHVSKFKWVWDAKFQCEEKAPGIIGKARGFKTRREAMQSAISQTIEQAIMNDKLTANDFKCLFTQ</sequence>
<dbReference type="EMBL" id="CAJNON010000110">
    <property type="protein sequence ID" value="CAF0980181.1"/>
    <property type="molecule type" value="Genomic_DNA"/>
</dbReference>
<evidence type="ECO:0000313" key="3">
    <source>
        <dbReference type="EMBL" id="CAF0980181.1"/>
    </source>
</evidence>
<proteinExistence type="predicted"/>
<dbReference type="EMBL" id="CAJOAZ010002946">
    <property type="protein sequence ID" value="CAF3972816.1"/>
    <property type="molecule type" value="Genomic_DNA"/>
</dbReference>
<comment type="caution">
    <text evidence="4">The sequence shown here is derived from an EMBL/GenBank/DDBJ whole genome shotgun (WGS) entry which is preliminary data.</text>
</comment>
<feature type="chain" id="PRO_5036414566" evidence="1">
    <location>
        <begin position="22"/>
        <end position="146"/>
    </location>
</feature>
<dbReference type="Proteomes" id="UP000663881">
    <property type="component" value="Unassembled WGS sequence"/>
</dbReference>
<keyword evidence="1" id="KW-0732">Signal</keyword>
<gene>
    <name evidence="2" type="ORF">JYZ213_LOCUS4633</name>
    <name evidence="4" type="ORF">OKA104_LOCUS3059</name>
    <name evidence="5" type="ORF">OXD698_LOCUS27927</name>
    <name evidence="3" type="ORF">VCS650_LOCUS13625</name>
</gene>
<accession>A0A818IZM5</accession>
<feature type="signal peptide" evidence="1">
    <location>
        <begin position="1"/>
        <end position="21"/>
    </location>
</feature>
<dbReference type="OrthoDB" id="9977267at2759"/>
<dbReference type="AlphaFoldDB" id="A0A818IZM5"/>
<dbReference type="Proteomes" id="UP000663845">
    <property type="component" value="Unassembled WGS sequence"/>
</dbReference>
<dbReference type="EMBL" id="CAJOAY010000088">
    <property type="protein sequence ID" value="CAF3530069.1"/>
    <property type="molecule type" value="Genomic_DNA"/>
</dbReference>